<dbReference type="OrthoDB" id="9873936at2"/>
<dbReference type="Proteomes" id="UP000291380">
    <property type="component" value="Unassembled WGS sequence"/>
</dbReference>
<evidence type="ECO:0008006" key="4">
    <source>
        <dbReference type="Google" id="ProtNLM"/>
    </source>
</evidence>
<evidence type="ECO:0000313" key="2">
    <source>
        <dbReference type="EMBL" id="TCB56642.1"/>
    </source>
</evidence>
<sequence length="161" mass="17066">MKIFIKSAAILAALLGSGLTQAANTTASIPMGLEVPKSCSFTDVSTGIVIPENGSEGVGSFTFQCNVAFTSEFQSESSAVWGSGKSSVLSISGKKLETVIKLNLPQFGYSNSPLPHGWVWANWGYRAQAQTGSIAISLKEPITATTPAGIYIDTYKLDLYY</sequence>
<accession>A0A4R0EJK2</accession>
<dbReference type="AlphaFoldDB" id="A0A4R0EJK2"/>
<name>A0A4R0EJK2_9GAMM</name>
<reference evidence="2 3" key="1">
    <citation type="submission" date="2019-02" db="EMBL/GenBank/DDBJ databases">
        <title>High diversity of culturable Acinetobacter species in natural soil and water ecosystems.</title>
        <authorList>
            <person name="Radolfova-Krizova L."/>
            <person name="Nemec A."/>
        </authorList>
    </citation>
    <scope>NUCLEOTIDE SEQUENCE [LARGE SCALE GENOMIC DNA]</scope>
    <source>
        <strain evidence="2 3">ANC 4281</strain>
    </source>
</reference>
<comment type="caution">
    <text evidence="2">The sequence shown here is derived from an EMBL/GenBank/DDBJ whole genome shotgun (WGS) entry which is preliminary data.</text>
</comment>
<dbReference type="EMBL" id="SJOA01000021">
    <property type="protein sequence ID" value="TCB56642.1"/>
    <property type="molecule type" value="Genomic_DNA"/>
</dbReference>
<feature type="chain" id="PRO_5020397745" description="Spore coat protein U domain-containing protein" evidence="1">
    <location>
        <begin position="23"/>
        <end position="161"/>
    </location>
</feature>
<feature type="signal peptide" evidence="1">
    <location>
        <begin position="1"/>
        <end position="22"/>
    </location>
</feature>
<evidence type="ECO:0000313" key="3">
    <source>
        <dbReference type="Proteomes" id="UP000291380"/>
    </source>
</evidence>
<keyword evidence="1" id="KW-0732">Signal</keyword>
<dbReference type="RefSeq" id="WP_131271880.1">
    <property type="nucleotide sequence ID" value="NZ_JABERI010000021.1"/>
</dbReference>
<evidence type="ECO:0000256" key="1">
    <source>
        <dbReference type="SAM" id="SignalP"/>
    </source>
</evidence>
<protein>
    <recommendedName>
        <fullName evidence="4">Spore coat protein U domain-containing protein</fullName>
    </recommendedName>
</protein>
<organism evidence="2 3">
    <name type="scientific">Acinetobacter terrae</name>
    <dbReference type="NCBI Taxonomy" id="2731247"/>
    <lineage>
        <taxon>Bacteria</taxon>
        <taxon>Pseudomonadati</taxon>
        <taxon>Pseudomonadota</taxon>
        <taxon>Gammaproteobacteria</taxon>
        <taxon>Moraxellales</taxon>
        <taxon>Moraxellaceae</taxon>
        <taxon>Acinetobacter</taxon>
        <taxon>Acinetobacter Taxon 24</taxon>
    </lineage>
</organism>
<proteinExistence type="predicted"/>
<gene>
    <name evidence="2" type="ORF">E0H85_13735</name>
</gene>